<proteinExistence type="predicted"/>
<evidence type="ECO:0000256" key="1">
    <source>
        <dbReference type="SAM" id="Phobius"/>
    </source>
</evidence>
<dbReference type="Proteomes" id="UP001165962">
    <property type="component" value="Unassembled WGS sequence"/>
</dbReference>
<gene>
    <name evidence="2" type="ORF">G9U52_34645</name>
</gene>
<dbReference type="InterPro" id="IPR025469">
    <property type="entry name" value="DUF4320"/>
</dbReference>
<reference evidence="2" key="1">
    <citation type="submission" date="2020-03" db="EMBL/GenBank/DDBJ databases">
        <title>Draft sequencing of Paenibacilllus sp. S3N08.</title>
        <authorList>
            <person name="Kim D.-U."/>
        </authorList>
    </citation>
    <scope>NUCLEOTIDE SEQUENCE</scope>
    <source>
        <strain evidence="2">S3N08</strain>
    </source>
</reference>
<comment type="caution">
    <text evidence="2">The sequence shown here is derived from an EMBL/GenBank/DDBJ whole genome shotgun (WGS) entry which is preliminary data.</text>
</comment>
<keyword evidence="1" id="KW-0472">Membrane</keyword>
<protein>
    <submittedName>
        <fullName evidence="2">DUF4320 family protein</fullName>
    </submittedName>
</protein>
<dbReference type="EMBL" id="JAAOIW010000023">
    <property type="protein sequence ID" value="NHN34884.1"/>
    <property type="molecule type" value="Genomic_DNA"/>
</dbReference>
<evidence type="ECO:0000313" key="2">
    <source>
        <dbReference type="EMBL" id="NHN34884.1"/>
    </source>
</evidence>
<sequence>MGDGEMIKKCMLRYVSNQRGESQSIFIPFLVLILAIFIYIGVDVYGYIMTKQYLKDTVNETLDIAKAENGFDSSTRASFDDLASKYGLNPNNITIQATPKTVQRGSSIEIRAHTTYEVHALRPFGQTITMPVDVYRTGFALTYIR</sequence>
<keyword evidence="1" id="KW-0812">Transmembrane</keyword>
<keyword evidence="3" id="KW-1185">Reference proteome</keyword>
<keyword evidence="1" id="KW-1133">Transmembrane helix</keyword>
<name>A0ABX0JJY8_9BACL</name>
<organism evidence="2 3">
    <name type="scientific">Paenibacillus agricola</name>
    <dbReference type="NCBI Taxonomy" id="2716264"/>
    <lineage>
        <taxon>Bacteria</taxon>
        <taxon>Bacillati</taxon>
        <taxon>Bacillota</taxon>
        <taxon>Bacilli</taxon>
        <taxon>Bacillales</taxon>
        <taxon>Paenibacillaceae</taxon>
        <taxon>Paenibacillus</taxon>
    </lineage>
</organism>
<evidence type="ECO:0000313" key="3">
    <source>
        <dbReference type="Proteomes" id="UP001165962"/>
    </source>
</evidence>
<accession>A0ABX0JJY8</accession>
<feature type="transmembrane region" description="Helical" evidence="1">
    <location>
        <begin position="25"/>
        <end position="48"/>
    </location>
</feature>
<dbReference type="Pfam" id="PF14208">
    <property type="entry name" value="DUF4320"/>
    <property type="match status" value="1"/>
</dbReference>